<reference evidence="2" key="1">
    <citation type="submission" date="2020-06" db="EMBL/GenBank/DDBJ databases">
        <title>Draft genome of Bugula neritina, a colonial animal packing powerful symbionts and potential medicines.</title>
        <authorList>
            <person name="Rayko M."/>
        </authorList>
    </citation>
    <scope>NUCLEOTIDE SEQUENCE [LARGE SCALE GENOMIC DNA]</scope>
    <source>
        <strain evidence="2">Kwan_BN1</strain>
    </source>
</reference>
<evidence type="ECO:0000313" key="3">
    <source>
        <dbReference type="Proteomes" id="UP000593567"/>
    </source>
</evidence>
<evidence type="ECO:0000256" key="1">
    <source>
        <dbReference type="SAM" id="MobiDB-lite"/>
    </source>
</evidence>
<feature type="region of interest" description="Disordered" evidence="1">
    <location>
        <begin position="1"/>
        <end position="22"/>
    </location>
</feature>
<gene>
    <name evidence="2" type="ORF">EB796_020188</name>
</gene>
<name>A0A7J7J5R0_BUGNE</name>
<comment type="caution">
    <text evidence="2">The sequence shown here is derived from an EMBL/GenBank/DDBJ whole genome shotgun (WGS) entry which is preliminary data.</text>
</comment>
<evidence type="ECO:0000313" key="2">
    <source>
        <dbReference type="EMBL" id="KAF6021502.1"/>
    </source>
</evidence>
<dbReference type="AlphaFoldDB" id="A0A7J7J5R0"/>
<dbReference type="EMBL" id="VXIV02003020">
    <property type="protein sequence ID" value="KAF6021502.1"/>
    <property type="molecule type" value="Genomic_DNA"/>
</dbReference>
<organism evidence="2 3">
    <name type="scientific">Bugula neritina</name>
    <name type="common">Brown bryozoan</name>
    <name type="synonym">Sertularia neritina</name>
    <dbReference type="NCBI Taxonomy" id="10212"/>
    <lineage>
        <taxon>Eukaryota</taxon>
        <taxon>Metazoa</taxon>
        <taxon>Spiralia</taxon>
        <taxon>Lophotrochozoa</taxon>
        <taxon>Bryozoa</taxon>
        <taxon>Gymnolaemata</taxon>
        <taxon>Cheilostomatida</taxon>
        <taxon>Flustrina</taxon>
        <taxon>Buguloidea</taxon>
        <taxon>Bugulidae</taxon>
        <taxon>Bugula</taxon>
    </lineage>
</organism>
<dbReference type="Proteomes" id="UP000593567">
    <property type="component" value="Unassembled WGS sequence"/>
</dbReference>
<sequence length="77" mass="8710">MLKNGNVDIAKPATPQRAVKTPQQITGKLVKEFEGMSLNQQKKIINETAHSCKLLKPKINTKRKSITTKDVARKIRR</sequence>
<keyword evidence="3" id="KW-1185">Reference proteome</keyword>
<accession>A0A7J7J5R0</accession>
<protein>
    <submittedName>
        <fullName evidence="2">Uncharacterized protein</fullName>
    </submittedName>
</protein>
<proteinExistence type="predicted"/>